<dbReference type="InterPro" id="IPR024146">
    <property type="entry name" value="Claspin"/>
</dbReference>
<dbReference type="OrthoDB" id="2130597at2759"/>
<dbReference type="Proteomes" id="UP001146351">
    <property type="component" value="Unassembled WGS sequence"/>
</dbReference>
<evidence type="ECO:0000256" key="4">
    <source>
        <dbReference type="SAM" id="MobiDB-lite"/>
    </source>
</evidence>
<proteinExistence type="predicted"/>
<feature type="compositionally biased region" description="Acidic residues" evidence="4">
    <location>
        <begin position="912"/>
        <end position="922"/>
    </location>
</feature>
<feature type="compositionally biased region" description="Gly residues" evidence="4">
    <location>
        <begin position="1281"/>
        <end position="1295"/>
    </location>
</feature>
<keyword evidence="3" id="KW-0539">Nucleus</keyword>
<feature type="compositionally biased region" description="Polar residues" evidence="4">
    <location>
        <begin position="46"/>
        <end position="55"/>
    </location>
</feature>
<evidence type="ECO:0000256" key="3">
    <source>
        <dbReference type="ARBA" id="ARBA00023242"/>
    </source>
</evidence>
<evidence type="ECO:0000256" key="2">
    <source>
        <dbReference type="ARBA" id="ARBA00022553"/>
    </source>
</evidence>
<reference evidence="6" key="1">
    <citation type="submission" date="2022-11" db="EMBL/GenBank/DDBJ databases">
        <authorList>
            <person name="Petersen C."/>
        </authorList>
    </citation>
    <scope>NUCLEOTIDE SEQUENCE</scope>
    <source>
        <strain evidence="6">IBT 21917</strain>
    </source>
</reference>
<feature type="compositionally biased region" description="Low complexity" evidence="4">
    <location>
        <begin position="1"/>
        <end position="19"/>
    </location>
</feature>
<feature type="region of interest" description="Disordered" evidence="4">
    <location>
        <begin position="877"/>
        <end position="934"/>
    </location>
</feature>
<evidence type="ECO:0000313" key="6">
    <source>
        <dbReference type="EMBL" id="KAJ5162137.1"/>
    </source>
</evidence>
<feature type="compositionally biased region" description="Acidic residues" evidence="4">
    <location>
        <begin position="1033"/>
        <end position="1044"/>
    </location>
</feature>
<feature type="region of interest" description="Disordered" evidence="4">
    <location>
        <begin position="827"/>
        <end position="858"/>
    </location>
</feature>
<feature type="compositionally biased region" description="Acidic residues" evidence="4">
    <location>
        <begin position="975"/>
        <end position="984"/>
    </location>
</feature>
<feature type="region of interest" description="Disordered" evidence="4">
    <location>
        <begin position="1"/>
        <end position="468"/>
    </location>
</feature>
<feature type="region of interest" description="Disordered" evidence="4">
    <location>
        <begin position="722"/>
        <end position="743"/>
    </location>
</feature>
<feature type="compositionally biased region" description="Acidic residues" evidence="4">
    <location>
        <begin position="1136"/>
        <end position="1149"/>
    </location>
</feature>
<feature type="compositionally biased region" description="Low complexity" evidence="4">
    <location>
        <begin position="1219"/>
        <end position="1231"/>
    </location>
</feature>
<feature type="compositionally biased region" description="Basic and acidic residues" evidence="4">
    <location>
        <begin position="985"/>
        <end position="996"/>
    </location>
</feature>
<reference evidence="6" key="2">
    <citation type="journal article" date="2023" name="IMA Fungus">
        <title>Comparative genomic study of the Penicillium genus elucidates a diverse pangenome and 15 lateral gene transfer events.</title>
        <authorList>
            <person name="Petersen C."/>
            <person name="Sorensen T."/>
            <person name="Nielsen M.R."/>
            <person name="Sondergaard T.E."/>
            <person name="Sorensen J.L."/>
            <person name="Fitzpatrick D.A."/>
            <person name="Frisvad J.C."/>
            <person name="Nielsen K.L."/>
        </authorList>
    </citation>
    <scope>NUCLEOTIDE SEQUENCE</scope>
    <source>
        <strain evidence="6">IBT 21917</strain>
    </source>
</reference>
<dbReference type="GO" id="GO:0010997">
    <property type="term" value="F:anaphase-promoting complex binding"/>
    <property type="evidence" value="ECO:0007669"/>
    <property type="project" value="TreeGrafter"/>
</dbReference>
<feature type="compositionally biased region" description="Basic and acidic residues" evidence="4">
    <location>
        <begin position="222"/>
        <end position="235"/>
    </location>
</feature>
<feature type="compositionally biased region" description="Basic and acidic residues" evidence="4">
    <location>
        <begin position="572"/>
        <end position="581"/>
    </location>
</feature>
<keyword evidence="2" id="KW-0597">Phosphoprotein</keyword>
<feature type="compositionally biased region" description="Basic and acidic residues" evidence="4">
    <location>
        <begin position="278"/>
        <end position="289"/>
    </location>
</feature>
<dbReference type="Pfam" id="PF09444">
    <property type="entry name" value="MRC1"/>
    <property type="match status" value="1"/>
</dbReference>
<feature type="compositionally biased region" description="Acidic residues" evidence="4">
    <location>
        <begin position="193"/>
        <end position="203"/>
    </location>
</feature>
<sequence length="1295" mass="141304">PSAMSSPSTPRSTRSASPTGNSPNVLTPGQKIKAMMAQFDSDSETENQNNKSSRPISKPDFGSKTTEPREAVQSSDSAEDSDDAEDIIRPRGRMAARMQANANQPNTSESTEESAFARLSKALRTEREQAQQSQQKSPALEAESNDEDLPAAVPRRKNYNASQSPAPQDQSPNRSRSASPLFVSPAPARHDDVDQDGDSDDNGELPLRNDRFQALVAKKRKEREEREKLEAEQKAARRSQMEQFSSEVLSGEESGADDEGASRKLSQKARQPRKASKKAMDEMHRETQRMSRNMQLAHQAQTKKKISKESFFARFNFMQPDAPPAEPAAANSSSTADSQNSSDGEAPRKTRDTPNTSPVIAASDVEKPITVETGSESQPEPGEKSGDIPDLPTLQGAIASAKDGSKSPNASAIAPAVVAAAQADASIEKTKKEPLQMTRPPVRVLMSRQEVARHQKDDSDTEDDLEVVTSPAKCRRIAAFENLPAKKMQESASMTKLKALAHLTSPTRKASSMNSAELSASLLYKARQQAARDRRERIEELRAKGVVIETAEDRAAMEDDVEDLVEKARKEADDIAREERAAKKKAQGLDDDDEDEDYQISGSDDDGSANEEDEEEEEDDDKSVSNRPGFVDQEADEADDSDNESEAPESEAEVEAPGTRRKRPTRVVSDDEEEEAQIPSTPVRPPSNAVRSAERPQLPDMETPGMSMGLTQAFAGTLADEAGSQTGSATIPFSLPDPGRPVPRLRAEESEILVRDSQEEAPDFMANYSQNVTRVSESPAGHRFSQFSQLPDPTQDEGFVFSPFDPSKRFRDTPPVSTVDTILVDQSQSPVAERKARHLRRGRARELSAVPEGSNEGDFEIDANAFNVMKKASKKKKDAVAYDKKNSEAKGIVDEAAEESEDEYAGLGGGSDDSEGEEDVLDEQMINDNSGEKVDEKQLAALNASHQRDRDEKDVAKLMKDITTGALRRRRGADDEFDLDDSDDERVARQREKQREFAKMRRALLADDKVGALAENPKKAAFFKAIEDREEEEDFELDFLEENGNDSQNESSQDVAPEAQAEGPGDSAQDSKKRKRPLEATAEETTNRPPPHLRRTAASAMSKKPASLAEIRETLSFLTETPEYDSFHEDASLDEDHNEDESNTPDPEAEEARPEFAVPSHPRRTRGPVVDRLALLRQASSNSASGTSGSGNTKLAFQAGGADGPIGFRPPQLLRRVNSGSSSGSSSTTSTRVTKPAASGPKKGGAVNSYTAAREKEREKQLRMKQRNGGSNMAKLLSKHSGGGLGGLAGKGQWD</sequence>
<comment type="caution">
    <text evidence="6">The sequence shown here is derived from an EMBL/GenBank/DDBJ whole genome shotgun (WGS) entry which is preliminary data.</text>
</comment>
<name>A0A9W9LKY1_9EURO</name>
<feature type="compositionally biased region" description="Polar residues" evidence="4">
    <location>
        <begin position="1045"/>
        <end position="1054"/>
    </location>
</feature>
<feature type="compositionally biased region" description="Polar residues" evidence="4">
    <location>
        <begin position="290"/>
        <end position="300"/>
    </location>
</feature>
<feature type="domain" description="DNA replication checkpoint mediator MRC1" evidence="5">
    <location>
        <begin position="885"/>
        <end position="1024"/>
    </location>
</feature>
<comment type="subcellular location">
    <subcellularLocation>
        <location evidence="1">Nucleus</location>
    </subcellularLocation>
</comment>
<feature type="compositionally biased region" description="Basic residues" evidence="4">
    <location>
        <begin position="265"/>
        <end position="277"/>
    </location>
</feature>
<feature type="compositionally biased region" description="Polar residues" evidence="4">
    <location>
        <begin position="100"/>
        <end position="109"/>
    </location>
</feature>
<accession>A0A9W9LKY1</accession>
<feature type="compositionally biased region" description="Polar residues" evidence="4">
    <location>
        <begin position="159"/>
        <end position="178"/>
    </location>
</feature>
<feature type="region of interest" description="Disordered" evidence="4">
    <location>
        <begin position="572"/>
        <end position="708"/>
    </location>
</feature>
<dbReference type="GO" id="GO:0007095">
    <property type="term" value="P:mitotic G2 DNA damage checkpoint signaling"/>
    <property type="evidence" value="ECO:0007669"/>
    <property type="project" value="TreeGrafter"/>
</dbReference>
<gene>
    <name evidence="6" type="ORF">N7492_007529</name>
</gene>
<feature type="region of interest" description="Disordered" evidence="4">
    <location>
        <begin position="1033"/>
        <end position="1295"/>
    </location>
</feature>
<feature type="compositionally biased region" description="Low complexity" evidence="4">
    <location>
        <begin position="1179"/>
        <end position="1193"/>
    </location>
</feature>
<keyword evidence="7" id="KW-1185">Reference proteome</keyword>
<organism evidence="6 7">
    <name type="scientific">Penicillium capsulatum</name>
    <dbReference type="NCBI Taxonomy" id="69766"/>
    <lineage>
        <taxon>Eukaryota</taxon>
        <taxon>Fungi</taxon>
        <taxon>Dikarya</taxon>
        <taxon>Ascomycota</taxon>
        <taxon>Pezizomycotina</taxon>
        <taxon>Eurotiomycetes</taxon>
        <taxon>Eurotiomycetidae</taxon>
        <taxon>Eurotiales</taxon>
        <taxon>Aspergillaceae</taxon>
        <taxon>Penicillium</taxon>
    </lineage>
</organism>
<feature type="compositionally biased region" description="Acidic residues" evidence="4">
    <location>
        <begin position="895"/>
        <end position="904"/>
    </location>
</feature>
<feature type="non-terminal residue" evidence="6">
    <location>
        <position position="1295"/>
    </location>
</feature>
<evidence type="ECO:0000259" key="5">
    <source>
        <dbReference type="Pfam" id="PF09444"/>
    </source>
</evidence>
<feature type="compositionally biased region" description="Basic and acidic residues" evidence="4">
    <location>
        <begin position="1125"/>
        <end position="1135"/>
    </location>
</feature>
<dbReference type="EMBL" id="JAPQKO010000005">
    <property type="protein sequence ID" value="KAJ5162137.1"/>
    <property type="molecule type" value="Genomic_DNA"/>
</dbReference>
<feature type="compositionally biased region" description="Low complexity" evidence="4">
    <location>
        <begin position="410"/>
        <end position="425"/>
    </location>
</feature>
<dbReference type="InterPro" id="IPR018564">
    <property type="entry name" value="Repl_chkpnt_MRC1_dom"/>
</dbReference>
<dbReference type="GO" id="GO:0005634">
    <property type="term" value="C:nucleus"/>
    <property type="evidence" value="ECO:0007669"/>
    <property type="project" value="UniProtKB-SubCell"/>
</dbReference>
<dbReference type="PANTHER" id="PTHR14396">
    <property type="entry name" value="CLASPIN"/>
    <property type="match status" value="1"/>
</dbReference>
<protein>
    <recommendedName>
        <fullName evidence="5">DNA replication checkpoint mediator MRC1 domain-containing protein</fullName>
    </recommendedName>
</protein>
<feature type="compositionally biased region" description="Acidic residues" evidence="4">
    <location>
        <begin position="589"/>
        <end position="621"/>
    </location>
</feature>
<evidence type="ECO:0000256" key="1">
    <source>
        <dbReference type="ARBA" id="ARBA00004123"/>
    </source>
</evidence>
<feature type="region of interest" description="Disordered" evidence="4">
    <location>
        <begin position="776"/>
        <end position="797"/>
    </location>
</feature>
<feature type="compositionally biased region" description="Low complexity" evidence="4">
    <location>
        <begin position="327"/>
        <end position="343"/>
    </location>
</feature>
<dbReference type="GO" id="GO:0033314">
    <property type="term" value="P:mitotic DNA replication checkpoint signaling"/>
    <property type="evidence" value="ECO:0007669"/>
    <property type="project" value="TreeGrafter"/>
</dbReference>
<evidence type="ECO:0000313" key="7">
    <source>
        <dbReference type="Proteomes" id="UP001146351"/>
    </source>
</evidence>
<dbReference type="PANTHER" id="PTHR14396:SF10">
    <property type="entry name" value="CLASPIN"/>
    <property type="match status" value="1"/>
</dbReference>
<feature type="compositionally biased region" description="Basic and acidic residues" evidence="4">
    <location>
        <begin position="878"/>
        <end position="893"/>
    </location>
</feature>
<feature type="region of interest" description="Disordered" evidence="4">
    <location>
        <begin position="969"/>
        <end position="996"/>
    </location>
</feature>
<feature type="compositionally biased region" description="Basic and acidic residues" evidence="4">
    <location>
        <begin position="1253"/>
        <end position="1262"/>
    </location>
</feature>
<feature type="compositionally biased region" description="Acidic residues" evidence="4">
    <location>
        <begin position="633"/>
        <end position="654"/>
    </location>
</feature>